<dbReference type="AlphaFoldDB" id="A0A1T5HU94"/>
<dbReference type="InterPro" id="IPR029063">
    <property type="entry name" value="SAM-dependent_MTases_sf"/>
</dbReference>
<evidence type="ECO:0000313" key="7">
    <source>
        <dbReference type="EMBL" id="SKC24242.1"/>
    </source>
</evidence>
<dbReference type="Pfam" id="PF07669">
    <property type="entry name" value="Eco57I"/>
    <property type="match status" value="1"/>
</dbReference>
<dbReference type="InterPro" id="IPR011639">
    <property type="entry name" value="MethylTrfase_TaqI-like_dom"/>
</dbReference>
<proteinExistence type="predicted"/>
<dbReference type="PRINTS" id="PR00507">
    <property type="entry name" value="N12N6MTFRASE"/>
</dbReference>
<accession>A0A1T5HU94</accession>
<dbReference type="GO" id="GO:0006304">
    <property type="term" value="P:DNA modification"/>
    <property type="evidence" value="ECO:0007669"/>
    <property type="project" value="InterPro"/>
</dbReference>
<gene>
    <name evidence="7" type="ORF">SAMN03080601_03539</name>
</gene>
<dbReference type="RefSeq" id="WP_079559176.1">
    <property type="nucleotide sequence ID" value="NZ_CP021904.1"/>
</dbReference>
<keyword evidence="3" id="KW-0808">Transferase</keyword>
<organism evidence="7 8">
    <name type="scientific">Alkalitalea saponilacus</name>
    <dbReference type="NCBI Taxonomy" id="889453"/>
    <lineage>
        <taxon>Bacteria</taxon>
        <taxon>Pseudomonadati</taxon>
        <taxon>Bacteroidota</taxon>
        <taxon>Bacteroidia</taxon>
        <taxon>Marinilabiliales</taxon>
        <taxon>Marinilabiliaceae</taxon>
        <taxon>Alkalitalea</taxon>
    </lineage>
</organism>
<dbReference type="GO" id="GO:0032259">
    <property type="term" value="P:methylation"/>
    <property type="evidence" value="ECO:0007669"/>
    <property type="project" value="UniProtKB-KW"/>
</dbReference>
<keyword evidence="4" id="KW-0949">S-adenosyl-L-methionine</keyword>
<evidence type="ECO:0000313" key="8">
    <source>
        <dbReference type="Proteomes" id="UP000191055"/>
    </source>
</evidence>
<dbReference type="Gene3D" id="3.40.50.150">
    <property type="entry name" value="Vaccinia Virus protein VP39"/>
    <property type="match status" value="1"/>
</dbReference>
<dbReference type="STRING" id="889453.SAMN03080601_03539"/>
<dbReference type="PROSITE" id="PS00092">
    <property type="entry name" value="N6_MTASE"/>
    <property type="match status" value="1"/>
</dbReference>
<dbReference type="Proteomes" id="UP000191055">
    <property type="component" value="Unassembled WGS sequence"/>
</dbReference>
<dbReference type="EMBL" id="FUYV01000050">
    <property type="protein sequence ID" value="SKC24242.1"/>
    <property type="molecule type" value="Genomic_DNA"/>
</dbReference>
<sequence>MSTQLFEQHIIDLNFSLLDDNKKSGVLLTNNFENLDSNLASPDILFALETAKNKFQADAVYFRHFQDGRAYVPQLYLFDYTQKGISDEDKNKIHIQMWNGYQVPAYIIIEQSSVSIFDSRKRPKEEKDSYAKEILTRTGEAIKDFNGKDFDSGIFWDEQNEKKDFRFEQSATRDLIRGLKEVFRSFLEESGLNRHVALKLLVQSLLIKYLEERDVKSASGYFAGTYFKKNFQCSDFCETIRKGKLLNLLDQLAKDFNGKIFEWDKEKEFKEREAIQQSEVQNLANYLDGNIKNNQFVIWRLYSFTHLPVEVISSVYEELLTDSKDIVYTPEMIVSTLVDECMPLKIPHEDFKIIDVSCGSGIFLVKTYKRIVQWWRYEQWKKTGKLIRPSLSVLKELLLQSIHGVDIEQDAIRLSVFSLALAILDEVDLDPPTWGKLKFPDLSKNIITQDFFEFIVSKPNANFDLVIGNPPFNLASVNGKEPSRIKHFKELKDKKGYESEINIPDENPALHFLVHSMKLLKENAILCLVQPSVPLLYKKDITFRAELFSNYNLLQVIDLTKLANKLWGSRTVATAAVFMQKCLPTDEDVLHLVANRTFSNSNRLFLEFDHYDFHLVSKNAVLNNTYVWKANLLGGGRINNLLERLSELKTLKHFIESKKIEGWLSGEGFTENRNGKPCKYITGKKFIPASAMFENEVDITQLVECNIDKFERRRNELIYTPPHILIRANIGKEGLITHFSDEYLVFRNKIIGIHAPEKHRSELEQLFHYLKNNGKVLRFFILATSSQIKVNRHTVPMTEDFMDLPFSENEDDLKISETEEIIIDDVLNNQLAKNDLSAYSSEGEISNFSNLFCKTLNSIYQKEKSFQLFKIIDAGKYFALHFEYASEKLHAKFENADDIEKYIESVIPSRKENNESTHIQKIIKVYGQDSIILAKPKQLRYWLSSIALRDADETFADYVKSRYHNA</sequence>
<dbReference type="GO" id="GO:0009007">
    <property type="term" value="F:site-specific DNA-methyltransferase (adenine-specific) activity"/>
    <property type="evidence" value="ECO:0007669"/>
    <property type="project" value="UniProtKB-EC"/>
</dbReference>
<dbReference type="PANTHER" id="PTHR33841">
    <property type="entry name" value="DNA METHYLTRANSFERASE YEEA-RELATED"/>
    <property type="match status" value="1"/>
</dbReference>
<name>A0A1T5HU94_9BACT</name>
<reference evidence="7 8" key="1">
    <citation type="submission" date="2017-02" db="EMBL/GenBank/DDBJ databases">
        <authorList>
            <person name="Peterson S.W."/>
        </authorList>
    </citation>
    <scope>NUCLEOTIDE SEQUENCE [LARGE SCALE GENOMIC DNA]</scope>
    <source>
        <strain evidence="7 8">DSM 24412</strain>
    </source>
</reference>
<feature type="domain" description="Type II methyltransferase M.TaqI-like" evidence="6">
    <location>
        <begin position="401"/>
        <end position="559"/>
    </location>
</feature>
<evidence type="ECO:0000256" key="3">
    <source>
        <dbReference type="ARBA" id="ARBA00022679"/>
    </source>
</evidence>
<dbReference type="GO" id="GO:0003676">
    <property type="term" value="F:nucleic acid binding"/>
    <property type="evidence" value="ECO:0007669"/>
    <property type="project" value="InterPro"/>
</dbReference>
<comment type="catalytic activity">
    <reaction evidence="5">
        <text>a 2'-deoxyadenosine in DNA + S-adenosyl-L-methionine = an N(6)-methyl-2'-deoxyadenosine in DNA + S-adenosyl-L-homocysteine + H(+)</text>
        <dbReference type="Rhea" id="RHEA:15197"/>
        <dbReference type="Rhea" id="RHEA-COMP:12418"/>
        <dbReference type="Rhea" id="RHEA-COMP:12419"/>
        <dbReference type="ChEBI" id="CHEBI:15378"/>
        <dbReference type="ChEBI" id="CHEBI:57856"/>
        <dbReference type="ChEBI" id="CHEBI:59789"/>
        <dbReference type="ChEBI" id="CHEBI:90615"/>
        <dbReference type="ChEBI" id="CHEBI:90616"/>
        <dbReference type="EC" id="2.1.1.72"/>
    </reaction>
</comment>
<keyword evidence="8" id="KW-1185">Reference proteome</keyword>
<dbReference type="PANTHER" id="PTHR33841:SF1">
    <property type="entry name" value="DNA METHYLTRANSFERASE A"/>
    <property type="match status" value="1"/>
</dbReference>
<dbReference type="OrthoDB" id="9814572at2"/>
<dbReference type="InterPro" id="IPR050953">
    <property type="entry name" value="N4_N6_ade-DNA_methylase"/>
</dbReference>
<evidence type="ECO:0000259" key="6">
    <source>
        <dbReference type="Pfam" id="PF07669"/>
    </source>
</evidence>
<evidence type="ECO:0000256" key="4">
    <source>
        <dbReference type="ARBA" id="ARBA00022691"/>
    </source>
</evidence>
<evidence type="ECO:0000256" key="2">
    <source>
        <dbReference type="ARBA" id="ARBA00022603"/>
    </source>
</evidence>
<keyword evidence="2 7" id="KW-0489">Methyltransferase</keyword>
<dbReference type="SUPFAM" id="SSF53335">
    <property type="entry name" value="S-adenosyl-L-methionine-dependent methyltransferases"/>
    <property type="match status" value="1"/>
</dbReference>
<evidence type="ECO:0000256" key="1">
    <source>
        <dbReference type="ARBA" id="ARBA00011900"/>
    </source>
</evidence>
<dbReference type="KEGG" id="asx:CDL62_15000"/>
<protein>
    <recommendedName>
        <fullName evidence="1">site-specific DNA-methyltransferase (adenine-specific)</fullName>
        <ecNumber evidence="1">2.1.1.72</ecNumber>
    </recommendedName>
</protein>
<dbReference type="InterPro" id="IPR002052">
    <property type="entry name" value="DNA_methylase_N6_adenine_CS"/>
</dbReference>
<evidence type="ECO:0000256" key="5">
    <source>
        <dbReference type="ARBA" id="ARBA00047942"/>
    </source>
</evidence>
<dbReference type="EC" id="2.1.1.72" evidence="1"/>